<feature type="compositionally biased region" description="Basic and acidic residues" evidence="1">
    <location>
        <begin position="99"/>
        <end position="124"/>
    </location>
</feature>
<evidence type="ECO:0000256" key="1">
    <source>
        <dbReference type="SAM" id="MobiDB-lite"/>
    </source>
</evidence>
<gene>
    <name evidence="2" type="ORF">NE237_022980</name>
</gene>
<evidence type="ECO:0000313" key="2">
    <source>
        <dbReference type="EMBL" id="KAJ4963041.1"/>
    </source>
</evidence>
<protein>
    <recommendedName>
        <fullName evidence="4">Btz domain-containing protein</fullName>
    </recommendedName>
</protein>
<sequence length="291" mass="33635">MSRREGREFEGKRLPSKHERELSPKRTRKDGKPVPERTPNNHNLDLVDHASWDQKHRRRLQDALPLEAPPSKHDERGSAGQSGRRFVRRAAADRGWWSDPKDRSEGRMNDKIEPYGTHQRDERTQAPVDKNSVWRHDGFFELEAEPPASSKKRPAFREKKMAPDSDTVGSTKAMESDQNLLDHMVSGGEKKEERGGLSRCDLDRTERSHPGDREPIHRGERVVPPRERFRGSGSFRGREKFSGRQVEKNQYHSSSFRAEKWKHDLFDEANRSPTPKNEEDQIAKVEALLAL</sequence>
<feature type="compositionally biased region" description="Basic and acidic residues" evidence="1">
    <location>
        <begin position="45"/>
        <end position="54"/>
    </location>
</feature>
<accession>A0A9Q0HD02</accession>
<reference evidence="2" key="1">
    <citation type="journal article" date="2023" name="Plant J.">
        <title>The genome of the king protea, Protea cynaroides.</title>
        <authorList>
            <person name="Chang J."/>
            <person name="Duong T.A."/>
            <person name="Schoeman C."/>
            <person name="Ma X."/>
            <person name="Roodt D."/>
            <person name="Barker N."/>
            <person name="Li Z."/>
            <person name="Van de Peer Y."/>
            <person name="Mizrachi E."/>
        </authorList>
    </citation>
    <scope>NUCLEOTIDE SEQUENCE</scope>
    <source>
        <tissue evidence="2">Young leaves</tissue>
    </source>
</reference>
<dbReference type="PANTHER" id="PTHR36364:SF1">
    <property type="entry name" value="OS03G0203000 PROTEIN"/>
    <property type="match status" value="1"/>
</dbReference>
<organism evidence="2 3">
    <name type="scientific">Protea cynaroides</name>
    <dbReference type="NCBI Taxonomy" id="273540"/>
    <lineage>
        <taxon>Eukaryota</taxon>
        <taxon>Viridiplantae</taxon>
        <taxon>Streptophyta</taxon>
        <taxon>Embryophyta</taxon>
        <taxon>Tracheophyta</taxon>
        <taxon>Spermatophyta</taxon>
        <taxon>Magnoliopsida</taxon>
        <taxon>Proteales</taxon>
        <taxon>Proteaceae</taxon>
        <taxon>Protea</taxon>
    </lineage>
</organism>
<name>A0A9Q0HD02_9MAGN</name>
<dbReference type="Proteomes" id="UP001141806">
    <property type="component" value="Unassembled WGS sequence"/>
</dbReference>
<keyword evidence="3" id="KW-1185">Reference proteome</keyword>
<dbReference type="EMBL" id="JAMYWD010000008">
    <property type="protein sequence ID" value="KAJ4963041.1"/>
    <property type="molecule type" value="Genomic_DNA"/>
</dbReference>
<comment type="caution">
    <text evidence="2">The sequence shown here is derived from an EMBL/GenBank/DDBJ whole genome shotgun (WGS) entry which is preliminary data.</text>
</comment>
<feature type="region of interest" description="Disordered" evidence="1">
    <location>
        <begin position="1"/>
        <end position="254"/>
    </location>
</feature>
<proteinExistence type="predicted"/>
<evidence type="ECO:0008006" key="4">
    <source>
        <dbReference type="Google" id="ProtNLM"/>
    </source>
</evidence>
<evidence type="ECO:0000313" key="3">
    <source>
        <dbReference type="Proteomes" id="UP001141806"/>
    </source>
</evidence>
<feature type="compositionally biased region" description="Basic and acidic residues" evidence="1">
    <location>
        <begin position="188"/>
        <end position="250"/>
    </location>
</feature>
<feature type="compositionally biased region" description="Basic and acidic residues" evidence="1">
    <location>
        <begin position="1"/>
        <end position="35"/>
    </location>
</feature>
<dbReference type="AlphaFoldDB" id="A0A9Q0HD02"/>
<dbReference type="PANTHER" id="PTHR36364">
    <property type="entry name" value="OS03G0203000 PROTEIN"/>
    <property type="match status" value="1"/>
</dbReference>
<dbReference type="OrthoDB" id="1920561at2759"/>